<comment type="caution">
    <text evidence="1">The sequence shown here is derived from an EMBL/GenBank/DDBJ whole genome shotgun (WGS) entry which is preliminary data.</text>
</comment>
<keyword evidence="2" id="KW-1185">Reference proteome</keyword>
<dbReference type="RefSeq" id="WP_290207057.1">
    <property type="nucleotide sequence ID" value="NZ_JASDDK010000004.1"/>
</dbReference>
<protein>
    <submittedName>
        <fullName evidence="1">Uncharacterized protein</fullName>
    </submittedName>
</protein>
<name>A0ABT7ZWL0_9FLAO</name>
<evidence type="ECO:0000313" key="2">
    <source>
        <dbReference type="Proteomes" id="UP001231197"/>
    </source>
</evidence>
<organism evidence="1 2">
    <name type="scientific">Winogradskyella bathintestinalis</name>
    <dbReference type="NCBI Taxonomy" id="3035208"/>
    <lineage>
        <taxon>Bacteria</taxon>
        <taxon>Pseudomonadati</taxon>
        <taxon>Bacteroidota</taxon>
        <taxon>Flavobacteriia</taxon>
        <taxon>Flavobacteriales</taxon>
        <taxon>Flavobacteriaceae</taxon>
        <taxon>Winogradskyella</taxon>
    </lineage>
</organism>
<dbReference type="Proteomes" id="UP001231197">
    <property type="component" value="Unassembled WGS sequence"/>
</dbReference>
<accession>A0ABT7ZWL0</accession>
<dbReference type="EMBL" id="JASDDK010000004">
    <property type="protein sequence ID" value="MDN3493398.1"/>
    <property type="molecule type" value="Genomic_DNA"/>
</dbReference>
<sequence length="114" mass="13537">MAHEIKAYIKDDHVLYVIIADQSEYALLFTTTYKFIFKPSEGYKIEFIEVDDNSISEIKFIQLNGTFVAKPKIDDKTRNNLYRKWGYERLLEKLVYKKRPSFTDGLFNMIDCFS</sequence>
<reference evidence="1 2" key="1">
    <citation type="journal article" date="2023" name="Int. J. Syst. Evol. Microbiol.">
        <title>Winogradskyella bathintestinalis sp. nov., isolated from the intestine of the deep-sea loosejaw dragonfish, Malacosteus niger.</title>
        <authorList>
            <person name="Uniacke-Lowe S."/>
            <person name="Johnson C.N."/>
            <person name="Stanton C."/>
            <person name="Hill C."/>
            <person name="Ross P."/>
        </authorList>
    </citation>
    <scope>NUCLEOTIDE SEQUENCE [LARGE SCALE GENOMIC DNA]</scope>
    <source>
        <strain evidence="1 2">APC 3343</strain>
    </source>
</reference>
<evidence type="ECO:0000313" key="1">
    <source>
        <dbReference type="EMBL" id="MDN3493398.1"/>
    </source>
</evidence>
<proteinExistence type="predicted"/>
<gene>
    <name evidence="1" type="ORF">QMA06_11760</name>
</gene>